<accession>U1Y8D8</accession>
<protein>
    <submittedName>
        <fullName evidence="3">Copper amine oxidase domain protein</fullName>
    </submittedName>
</protein>
<evidence type="ECO:0000313" key="3">
    <source>
        <dbReference type="EMBL" id="ERI08432.1"/>
    </source>
</evidence>
<feature type="domain" description="Copper amine oxidase-like N-terminal" evidence="2">
    <location>
        <begin position="816"/>
        <end position="911"/>
    </location>
</feature>
<dbReference type="InterPro" id="IPR036582">
    <property type="entry name" value="Mao_N_sf"/>
</dbReference>
<gene>
    <name evidence="3" type="ORF">HMPREF0083_03491</name>
</gene>
<dbReference type="SUPFAM" id="SSF55383">
    <property type="entry name" value="Copper amine oxidase, domain N"/>
    <property type="match status" value="2"/>
</dbReference>
<keyword evidence="1" id="KW-0732">Signal</keyword>
<organism evidence="3 4">
    <name type="scientific">Aneurinibacillus aneurinilyticus ATCC 12856</name>
    <dbReference type="NCBI Taxonomy" id="649747"/>
    <lineage>
        <taxon>Bacteria</taxon>
        <taxon>Bacillati</taxon>
        <taxon>Bacillota</taxon>
        <taxon>Bacilli</taxon>
        <taxon>Bacillales</taxon>
        <taxon>Paenibacillaceae</taxon>
        <taxon>Aneurinibacillus group</taxon>
        <taxon>Aneurinibacillus</taxon>
    </lineage>
</organism>
<dbReference type="RefSeq" id="WP_021622437.1">
    <property type="nucleotide sequence ID" value="NZ_KE952818.1"/>
</dbReference>
<dbReference type="STRING" id="649747.HMPREF0083_03491"/>
<dbReference type="Gene3D" id="3.30.457.10">
    <property type="entry name" value="Copper amine oxidase-like, N-terminal domain"/>
    <property type="match status" value="2"/>
</dbReference>
<dbReference type="InterPro" id="IPR012854">
    <property type="entry name" value="Cu_amine_oxidase-like_N"/>
</dbReference>
<dbReference type="eggNOG" id="COG4987">
    <property type="taxonomic scope" value="Bacteria"/>
</dbReference>
<dbReference type="GeneID" id="92839895"/>
<dbReference type="PATRIC" id="fig|649747.3.peg.3166"/>
<evidence type="ECO:0000259" key="2">
    <source>
        <dbReference type="Pfam" id="PF07833"/>
    </source>
</evidence>
<dbReference type="EMBL" id="AWSJ01000209">
    <property type="protein sequence ID" value="ERI08432.1"/>
    <property type="molecule type" value="Genomic_DNA"/>
</dbReference>
<sequence>MKNNKSLKVLSTAAISAALVAPTVAVQPAFASSTYTVSNVQTVGVNSWVGTGSSTVTNVAIKIPSGTISSGDTAVARVRLPNNGFASILGVDANSAGKDFVRGAGAQQTLTYNVTVTAPGNAKTNFDTKVSFSFNNNGTPVTVDADVALTDADTEITTADKVASALNSKPDFTSNHFTAAGSNGKLVIKQQPPSGTNTATVAQNALTVTETDGSVFALNGSSPSIDSGNADQSVIPVRNAADAVNSIDKVTIKPVGKKASAYSAANNASGGPSNKDTANDEYEITIYGNGNASEGLVYLPISSLYVPSGNSGAFNLTIDSADGKLSKGDLAIAQVGTGSVTATADDITALQNKNGQSIGTIRLKEDRPGLFNTTDEYTLKLPKGFSWNGLPTVEKVFGDGNANLEVRKIDERKIGVKLKSGTNPTSTTAGTFALKNGKVDVDDAVAKTGDVELTLEGDYGTTNGTLKVATYGDYGTSATVAEPTTVVGGQDDQDIANFTIKENAPGTFIDGRTIKLTLSGNAKWNLNNLPKIKTSESDAQGIRVEPSVSSSDASTVTLTIKGDSKDSNKVAKLVFEKGTIDTAANAQAQDVKMTISGSAGATGELTVAKLTPAATVTVDGETPKVIIGAQNQDVGTIVIKEAKKDTFDDKNKKLVLHFPDGVKPTLPTKVEVTDGDLTLDTANVSKDGQDIYIPVKFSSTKVSTIKVSGVKVNVDRTVSEGDLKVALRGDSVVTTDTKVYAKNHSQGILYGYNTDTYIPFQNNHDAAIGTVAKVVTPADGNKYAENIIFKIGSKTYTQDGKEMTMDVAPEVHPVYNRTYIPAAHFAASLNIPADKVVWNEAAKTVTIFAGDKIVSATAGKKELVVNGTPVQIDAPVNYGQHTGYRVMVPYTHLALALGATVEWKADTQEIFVNKR</sequence>
<evidence type="ECO:0000313" key="4">
    <source>
        <dbReference type="Proteomes" id="UP000016511"/>
    </source>
</evidence>
<feature type="chain" id="PRO_5004621628" evidence="1">
    <location>
        <begin position="32"/>
        <end position="915"/>
    </location>
</feature>
<dbReference type="AlphaFoldDB" id="U1Y8D8"/>
<name>U1Y8D8_ANEAE</name>
<comment type="caution">
    <text evidence="3">The sequence shown here is derived from an EMBL/GenBank/DDBJ whole genome shotgun (WGS) entry which is preliminary data.</text>
</comment>
<evidence type="ECO:0000256" key="1">
    <source>
        <dbReference type="SAM" id="SignalP"/>
    </source>
</evidence>
<keyword evidence="4" id="KW-1185">Reference proteome</keyword>
<dbReference type="Pfam" id="PF07833">
    <property type="entry name" value="Cu_amine_oxidN1"/>
    <property type="match status" value="1"/>
</dbReference>
<dbReference type="Proteomes" id="UP000016511">
    <property type="component" value="Unassembled WGS sequence"/>
</dbReference>
<dbReference type="HOGENOM" id="CLU_009282_0_0_9"/>
<proteinExistence type="predicted"/>
<reference evidence="3 4" key="1">
    <citation type="submission" date="2013-08" db="EMBL/GenBank/DDBJ databases">
        <authorList>
            <person name="Weinstock G."/>
            <person name="Sodergren E."/>
            <person name="Wylie T."/>
            <person name="Fulton L."/>
            <person name="Fulton R."/>
            <person name="Fronick C."/>
            <person name="O'Laughlin M."/>
            <person name="Godfrey J."/>
            <person name="Miner T."/>
            <person name="Herter B."/>
            <person name="Appelbaum E."/>
            <person name="Cordes M."/>
            <person name="Lek S."/>
            <person name="Wollam A."/>
            <person name="Pepin K.H."/>
            <person name="Palsikar V.B."/>
            <person name="Mitreva M."/>
            <person name="Wilson R.K."/>
        </authorList>
    </citation>
    <scope>NUCLEOTIDE SEQUENCE [LARGE SCALE GENOMIC DNA]</scope>
    <source>
        <strain evidence="3 4">ATCC 12856</strain>
    </source>
</reference>
<feature type="signal peptide" evidence="1">
    <location>
        <begin position="1"/>
        <end position="31"/>
    </location>
</feature>